<keyword evidence="4" id="KW-1185">Reference proteome</keyword>
<dbReference type="Proteomes" id="UP001375743">
    <property type="component" value="Unassembled WGS sequence"/>
</dbReference>
<name>A0ABU8XRV4_9PROT</name>
<dbReference type="EMBL" id="JBBLZC010000011">
    <property type="protein sequence ID" value="MEK0083950.1"/>
    <property type="molecule type" value="Genomic_DNA"/>
</dbReference>
<keyword evidence="1" id="KW-1133">Transmembrane helix</keyword>
<proteinExistence type="predicted"/>
<reference evidence="3 4" key="1">
    <citation type="submission" date="2024-01" db="EMBL/GenBank/DDBJ databases">
        <title>Multi-omics insights into the function and evolution of sodium benzoate biodegradation pathways in Benzoatithermus flavus gen. nov., sp. nov. from hot spring.</title>
        <authorList>
            <person name="Hu C.-J."/>
            <person name="Li W.-J."/>
        </authorList>
    </citation>
    <scope>NUCLEOTIDE SEQUENCE [LARGE SCALE GENOMIC DNA]</scope>
    <source>
        <strain evidence="3 4">SYSU G07066</strain>
    </source>
</reference>
<dbReference type="Pfam" id="PF14522">
    <property type="entry name" value="Cytochrome_C7"/>
    <property type="match status" value="1"/>
</dbReference>
<evidence type="ECO:0000313" key="3">
    <source>
        <dbReference type="EMBL" id="MEK0083950.1"/>
    </source>
</evidence>
<dbReference type="PANTHER" id="PTHR39425:SF1">
    <property type="entry name" value="CYTOCHROME C7-LIKE DOMAIN-CONTAINING PROTEIN"/>
    <property type="match status" value="1"/>
</dbReference>
<dbReference type="InterPro" id="IPR036280">
    <property type="entry name" value="Multihaem_cyt_sf"/>
</dbReference>
<evidence type="ECO:0000259" key="2">
    <source>
        <dbReference type="Pfam" id="PF14522"/>
    </source>
</evidence>
<protein>
    <submittedName>
        <fullName evidence="3">Cytochrome c3 family protein</fullName>
    </submittedName>
</protein>
<comment type="caution">
    <text evidence="3">The sequence shown here is derived from an EMBL/GenBank/DDBJ whole genome shotgun (WGS) entry which is preliminary data.</text>
</comment>
<sequence>MAQIFHPGADTRLRLAMVALGGGLVLLFVAGDRFFGSDWFTGRGDHPAQPVPFSHQHHVAGLGIDCRYCHDQVERTATAGYPPTYTCMSCHSQIWTGAPVLAPVRASLAHDEPIRWQKVYDLPDFVYFDHAIHLKGGVGCSTCHGRVDRMPITAQAAPLTMGWCLSCHRDPAPHLRDPADLFAMDWQPGPDQRQKGEARMARLGIEPARLQNCYTCHR</sequence>
<dbReference type="RefSeq" id="WP_418159801.1">
    <property type="nucleotide sequence ID" value="NZ_JBBLZC010000011.1"/>
</dbReference>
<evidence type="ECO:0000313" key="4">
    <source>
        <dbReference type="Proteomes" id="UP001375743"/>
    </source>
</evidence>
<dbReference type="InterPro" id="IPR029467">
    <property type="entry name" value="Cyt_c7-like"/>
</dbReference>
<accession>A0ABU8XRV4</accession>
<feature type="domain" description="Cytochrome c7-like" evidence="2">
    <location>
        <begin position="126"/>
        <end position="218"/>
    </location>
</feature>
<dbReference type="CDD" id="cd08168">
    <property type="entry name" value="Cytochrom_C3"/>
    <property type="match status" value="1"/>
</dbReference>
<keyword evidence="1" id="KW-0472">Membrane</keyword>
<keyword evidence="1" id="KW-0812">Transmembrane</keyword>
<dbReference type="PANTHER" id="PTHR39425">
    <property type="entry name" value="LIPOPROTEIN CYTOCHROME C"/>
    <property type="match status" value="1"/>
</dbReference>
<organism evidence="3 4">
    <name type="scientific">Benzoatithermus flavus</name>
    <dbReference type="NCBI Taxonomy" id="3108223"/>
    <lineage>
        <taxon>Bacteria</taxon>
        <taxon>Pseudomonadati</taxon>
        <taxon>Pseudomonadota</taxon>
        <taxon>Alphaproteobacteria</taxon>
        <taxon>Geminicoccales</taxon>
        <taxon>Geminicoccaceae</taxon>
        <taxon>Benzoatithermus</taxon>
    </lineage>
</organism>
<dbReference type="Gene3D" id="3.90.10.10">
    <property type="entry name" value="Cytochrome C3"/>
    <property type="match status" value="2"/>
</dbReference>
<dbReference type="SUPFAM" id="SSF48695">
    <property type="entry name" value="Multiheme cytochromes"/>
    <property type="match status" value="1"/>
</dbReference>
<gene>
    <name evidence="3" type="ORF">U1T56_12375</name>
</gene>
<feature type="transmembrane region" description="Helical" evidence="1">
    <location>
        <begin position="15"/>
        <end position="35"/>
    </location>
</feature>
<evidence type="ECO:0000256" key="1">
    <source>
        <dbReference type="SAM" id="Phobius"/>
    </source>
</evidence>